<accession>A0A7K1V746</accession>
<dbReference type="Pfam" id="PF09661">
    <property type="entry name" value="DUF2398"/>
    <property type="match status" value="1"/>
</dbReference>
<proteinExistence type="predicted"/>
<protein>
    <submittedName>
        <fullName evidence="1">TIGR02678 family protein</fullName>
    </submittedName>
</protein>
<dbReference type="AlphaFoldDB" id="A0A7K1V746"/>
<organism evidence="1 2">
    <name type="scientific">Nocardia terrae</name>
    <dbReference type="NCBI Taxonomy" id="2675851"/>
    <lineage>
        <taxon>Bacteria</taxon>
        <taxon>Bacillati</taxon>
        <taxon>Actinomycetota</taxon>
        <taxon>Actinomycetes</taxon>
        <taxon>Mycobacteriales</taxon>
        <taxon>Nocardiaceae</taxon>
        <taxon>Nocardia</taxon>
    </lineage>
</organism>
<dbReference type="Proteomes" id="UP000466794">
    <property type="component" value="Unassembled WGS sequence"/>
</dbReference>
<dbReference type="NCBIfam" id="TIGR02678">
    <property type="entry name" value="TIGR02678 family protein"/>
    <property type="match status" value="1"/>
</dbReference>
<dbReference type="InterPro" id="IPR013494">
    <property type="entry name" value="CHP02678"/>
</dbReference>
<dbReference type="EMBL" id="WRPP01000008">
    <property type="protein sequence ID" value="MVU82282.1"/>
    <property type="molecule type" value="Genomic_DNA"/>
</dbReference>
<sequence>MSELSNQLVIAEREEVSRGIRWLLADPLITDRNAPDKFDLVRRRRDPITKWFDYYCGWALIVEPRLGYARLAKVRISDETRPARRSRSGRAPFDRRRYALCCVVAAELFAAPLTTIGMLADRVRVATATDPVVSAFDTASRAERMAFVDALRLLESFGVLDAIDGSADSFVESETAKVLYRVDHTLLLRLLAAPVGPSQLGVPTDEVPLRVDDLLAELTRERRYGLAAGRHADVTGVSETQRNLWLRHSVFRRLVDDPVLYFDELDSDERAYLASPTGRQLVRRAADQGGFVLEERAEGLMLVDPDALATDGRFPDDTATAKVAALLLLDAVPGPTTREQLWRDAAALLERFPRWARGYRGIDGPRQLVDDAVAVLTAFRLVRTTSAGLVIPLPAAARYRVGEIRISGSEPDREGQESE</sequence>
<evidence type="ECO:0000313" key="2">
    <source>
        <dbReference type="Proteomes" id="UP000466794"/>
    </source>
</evidence>
<keyword evidence="2" id="KW-1185">Reference proteome</keyword>
<evidence type="ECO:0000313" key="1">
    <source>
        <dbReference type="EMBL" id="MVU82282.1"/>
    </source>
</evidence>
<comment type="caution">
    <text evidence="1">The sequence shown here is derived from an EMBL/GenBank/DDBJ whole genome shotgun (WGS) entry which is preliminary data.</text>
</comment>
<dbReference type="RefSeq" id="WP_157391843.1">
    <property type="nucleotide sequence ID" value="NZ_WRPP01000008.1"/>
</dbReference>
<name>A0A7K1V746_9NOCA</name>
<reference evidence="1 2" key="1">
    <citation type="submission" date="2019-12" db="EMBL/GenBank/DDBJ databases">
        <title>Nocardia sp. nov. ET3-3 isolated from soil.</title>
        <authorList>
            <person name="Kanchanasin P."/>
            <person name="Tanasupawat S."/>
            <person name="Yuki M."/>
            <person name="Kudo T."/>
        </authorList>
    </citation>
    <scope>NUCLEOTIDE SEQUENCE [LARGE SCALE GENOMIC DNA]</scope>
    <source>
        <strain evidence="1 2">ET3-3</strain>
    </source>
</reference>
<gene>
    <name evidence="1" type="ORF">GPX89_34230</name>
</gene>